<proteinExistence type="predicted"/>
<evidence type="ECO:0000313" key="2">
    <source>
        <dbReference type="EMBL" id="KAJ7226158.1"/>
    </source>
</evidence>
<keyword evidence="3" id="KW-1185">Reference proteome</keyword>
<reference evidence="2" key="1">
    <citation type="submission" date="2023-03" db="EMBL/GenBank/DDBJ databases">
        <title>Massive genome expansion in bonnet fungi (Mycena s.s.) driven by repeated elements and novel gene families across ecological guilds.</title>
        <authorList>
            <consortium name="Lawrence Berkeley National Laboratory"/>
            <person name="Harder C.B."/>
            <person name="Miyauchi S."/>
            <person name="Viragh M."/>
            <person name="Kuo A."/>
            <person name="Thoen E."/>
            <person name="Andreopoulos B."/>
            <person name="Lu D."/>
            <person name="Skrede I."/>
            <person name="Drula E."/>
            <person name="Henrissat B."/>
            <person name="Morin E."/>
            <person name="Kohler A."/>
            <person name="Barry K."/>
            <person name="LaButti K."/>
            <person name="Morin E."/>
            <person name="Salamov A."/>
            <person name="Lipzen A."/>
            <person name="Mereny Z."/>
            <person name="Hegedus B."/>
            <person name="Baldrian P."/>
            <person name="Stursova M."/>
            <person name="Weitz H."/>
            <person name="Taylor A."/>
            <person name="Grigoriev I.V."/>
            <person name="Nagy L.G."/>
            <person name="Martin F."/>
            <person name="Kauserud H."/>
        </authorList>
    </citation>
    <scope>NUCLEOTIDE SEQUENCE</scope>
    <source>
        <strain evidence="2">9144</strain>
    </source>
</reference>
<feature type="region of interest" description="Disordered" evidence="1">
    <location>
        <begin position="73"/>
        <end position="96"/>
    </location>
</feature>
<organism evidence="2 3">
    <name type="scientific">Mycena pura</name>
    <dbReference type="NCBI Taxonomy" id="153505"/>
    <lineage>
        <taxon>Eukaryota</taxon>
        <taxon>Fungi</taxon>
        <taxon>Dikarya</taxon>
        <taxon>Basidiomycota</taxon>
        <taxon>Agaricomycotina</taxon>
        <taxon>Agaricomycetes</taxon>
        <taxon>Agaricomycetidae</taxon>
        <taxon>Agaricales</taxon>
        <taxon>Marasmiineae</taxon>
        <taxon>Mycenaceae</taxon>
        <taxon>Mycena</taxon>
    </lineage>
</organism>
<dbReference type="AlphaFoldDB" id="A0AAD7E3Z1"/>
<evidence type="ECO:0000256" key="1">
    <source>
        <dbReference type="SAM" id="MobiDB-lite"/>
    </source>
</evidence>
<gene>
    <name evidence="2" type="ORF">GGX14DRAFT_556905</name>
</gene>
<accession>A0AAD7E3Z1</accession>
<protein>
    <submittedName>
        <fullName evidence="2">Uncharacterized protein</fullName>
    </submittedName>
</protein>
<dbReference type="EMBL" id="JARJCW010000004">
    <property type="protein sequence ID" value="KAJ7226158.1"/>
    <property type="molecule type" value="Genomic_DNA"/>
</dbReference>
<dbReference type="Proteomes" id="UP001219525">
    <property type="component" value="Unassembled WGS sequence"/>
</dbReference>
<comment type="caution">
    <text evidence="2">The sequence shown here is derived from an EMBL/GenBank/DDBJ whole genome shotgun (WGS) entry which is preliminary data.</text>
</comment>
<name>A0AAD7E3Z1_9AGAR</name>
<evidence type="ECO:0000313" key="3">
    <source>
        <dbReference type="Proteomes" id="UP001219525"/>
    </source>
</evidence>
<sequence length="114" mass="12214">MTSLDNGTRAASASCSVLLLAKKTVAYAVSKESAPLAALPRTFLSPRTLMIDLTVVDLIALVDPLRHGGDHRSLARAMTKHPNLSQHLSDPDTDPTVTEDTLQATIWALPTRPS</sequence>